<evidence type="ECO:0000313" key="1">
    <source>
        <dbReference type="EMBL" id="ODA12454.1"/>
    </source>
</evidence>
<dbReference type="RefSeq" id="WP_068888968.1">
    <property type="nucleotide sequence ID" value="NZ_CBCRUU010000014.1"/>
</dbReference>
<name>A0A1C3CUN3_9GAMM</name>
<organism evidence="1 2">
    <name type="scientific">Acinetobacter celticus</name>
    <dbReference type="NCBI Taxonomy" id="1891224"/>
    <lineage>
        <taxon>Bacteria</taxon>
        <taxon>Pseudomonadati</taxon>
        <taxon>Pseudomonadota</taxon>
        <taxon>Gammaproteobacteria</taxon>
        <taxon>Moraxellales</taxon>
        <taxon>Moraxellaceae</taxon>
        <taxon>Acinetobacter</taxon>
    </lineage>
</organism>
<dbReference type="Proteomes" id="UP000186553">
    <property type="component" value="Unassembled WGS sequence"/>
</dbReference>
<sequence length="62" mass="7165">MSTVQESRNQMTGAHFTQSEKDYMRIHAAKNRTTISSVIRQAVTNELAKISDPENPFFHREK</sequence>
<dbReference type="STRING" id="1891224.BBP83_11235"/>
<dbReference type="EMBL" id="MBDL01000011">
    <property type="protein sequence ID" value="ODA12454.1"/>
    <property type="molecule type" value="Genomic_DNA"/>
</dbReference>
<keyword evidence="2" id="KW-1185">Reference proteome</keyword>
<comment type="caution">
    <text evidence="1">The sequence shown here is derived from an EMBL/GenBank/DDBJ whole genome shotgun (WGS) entry which is preliminary data.</text>
</comment>
<proteinExistence type="predicted"/>
<reference evidence="1 2" key="1">
    <citation type="submission" date="2016-07" db="EMBL/GenBank/DDBJ databases">
        <title>Acinetobacter sp. ANC 4603.</title>
        <authorList>
            <person name="Radolfova-Krizova L."/>
            <person name="Nemec A."/>
        </authorList>
    </citation>
    <scope>NUCLEOTIDE SEQUENCE [LARGE SCALE GENOMIC DNA]</scope>
    <source>
        <strain evidence="1 2">ANC 4603</strain>
    </source>
</reference>
<gene>
    <name evidence="1" type="ORF">BBP83_11235</name>
</gene>
<accession>A0A1C3CUN3</accession>
<evidence type="ECO:0000313" key="2">
    <source>
        <dbReference type="Proteomes" id="UP000186553"/>
    </source>
</evidence>
<protein>
    <submittedName>
        <fullName evidence="1">Uncharacterized protein</fullName>
    </submittedName>
</protein>
<dbReference type="AlphaFoldDB" id="A0A1C3CUN3"/>